<dbReference type="GO" id="GO:0000785">
    <property type="term" value="C:chromatin"/>
    <property type="evidence" value="ECO:0007669"/>
    <property type="project" value="TreeGrafter"/>
</dbReference>
<evidence type="ECO:0000256" key="11">
    <source>
        <dbReference type="SAM" id="MobiDB-lite"/>
    </source>
</evidence>
<feature type="compositionally biased region" description="Polar residues" evidence="11">
    <location>
        <begin position="479"/>
        <end position="488"/>
    </location>
</feature>
<dbReference type="PROSITE" id="PS50294">
    <property type="entry name" value="WD_REPEATS_REGION"/>
    <property type="match status" value="1"/>
</dbReference>
<dbReference type="OrthoDB" id="1741719at2759"/>
<dbReference type="Gene3D" id="2.130.10.10">
    <property type="entry name" value="YVTN repeat-like/Quinoprotein amine dehydrogenase"/>
    <property type="match status" value="2"/>
</dbReference>
<dbReference type="PROSITE" id="PS50082">
    <property type="entry name" value="WD_REPEATS_2"/>
    <property type="match status" value="2"/>
</dbReference>
<dbReference type="InterPro" id="IPR031120">
    <property type="entry name" value="HIR1-like"/>
</dbReference>
<keyword evidence="15" id="KW-1185">Reference proteome</keyword>
<dbReference type="InterPro" id="IPR055410">
    <property type="entry name" value="Beta-prop_CAF1B_HIR1"/>
</dbReference>
<comment type="subcellular location">
    <subcellularLocation>
        <location evidence="1 10">Nucleus</location>
    </subcellularLocation>
</comment>
<gene>
    <name evidence="14" type="ORF">DME_LOCUS7995</name>
</gene>
<dbReference type="GO" id="GO:0005634">
    <property type="term" value="C:nucleus"/>
    <property type="evidence" value="ECO:0007669"/>
    <property type="project" value="UniProtKB-SubCell"/>
</dbReference>
<evidence type="ECO:0000256" key="5">
    <source>
        <dbReference type="ARBA" id="ARBA00022853"/>
    </source>
</evidence>
<name>A0A3P7SVI0_DRAME</name>
<feature type="repeat" description="WD" evidence="9">
    <location>
        <begin position="156"/>
        <end position="188"/>
    </location>
</feature>
<evidence type="ECO:0000259" key="13">
    <source>
        <dbReference type="Pfam" id="PF24105"/>
    </source>
</evidence>
<dbReference type="Pfam" id="PF24105">
    <property type="entry name" value="Beta-prop_CAF1B_HIR1"/>
    <property type="match status" value="1"/>
</dbReference>
<reference evidence="14 15" key="1">
    <citation type="submission" date="2018-11" db="EMBL/GenBank/DDBJ databases">
        <authorList>
            <consortium name="Pathogen Informatics"/>
        </authorList>
    </citation>
    <scope>NUCLEOTIDE SEQUENCE [LARGE SCALE GENOMIC DNA]</scope>
</reference>
<dbReference type="SUPFAM" id="SSF50978">
    <property type="entry name" value="WD40 repeat-like"/>
    <property type="match status" value="2"/>
</dbReference>
<dbReference type="GO" id="GO:0000417">
    <property type="term" value="C:HIR complex"/>
    <property type="evidence" value="ECO:0007669"/>
    <property type="project" value="TreeGrafter"/>
</dbReference>
<dbReference type="SUPFAM" id="SSF54285">
    <property type="entry name" value="MoaD/ThiS"/>
    <property type="match status" value="1"/>
</dbReference>
<dbReference type="AlphaFoldDB" id="A0A3P7SVI0"/>
<evidence type="ECO:0000256" key="4">
    <source>
        <dbReference type="ARBA" id="ARBA00022737"/>
    </source>
</evidence>
<evidence type="ECO:0000256" key="9">
    <source>
        <dbReference type="PROSITE-ProRule" id="PRU00221"/>
    </source>
</evidence>
<feature type="region of interest" description="Disordered" evidence="11">
    <location>
        <begin position="455"/>
        <end position="498"/>
    </location>
</feature>
<keyword evidence="8 10" id="KW-0539">Nucleus</keyword>
<dbReference type="GO" id="GO:0006355">
    <property type="term" value="P:regulation of DNA-templated transcription"/>
    <property type="evidence" value="ECO:0007669"/>
    <property type="project" value="InterPro"/>
</dbReference>
<dbReference type="InterPro" id="IPR001680">
    <property type="entry name" value="WD40_rpt"/>
</dbReference>
<keyword evidence="4 10" id="KW-0677">Repeat</keyword>
<evidence type="ECO:0000256" key="8">
    <source>
        <dbReference type="ARBA" id="ARBA00023242"/>
    </source>
</evidence>
<evidence type="ECO:0000256" key="10">
    <source>
        <dbReference type="RuleBase" id="RU364014"/>
    </source>
</evidence>
<feature type="compositionally biased region" description="Basic and acidic residues" evidence="11">
    <location>
        <begin position="518"/>
        <end position="528"/>
    </location>
</feature>
<proteinExistence type="inferred from homology"/>
<dbReference type="CDD" id="cd00754">
    <property type="entry name" value="Ubl_MoaD"/>
    <property type="match status" value="1"/>
</dbReference>
<dbReference type="InterPro" id="IPR011494">
    <property type="entry name" value="HIRA-like_C"/>
</dbReference>
<dbReference type="EMBL" id="UYYG01001164">
    <property type="protein sequence ID" value="VDN58022.1"/>
    <property type="molecule type" value="Genomic_DNA"/>
</dbReference>
<feature type="repeat" description="WD" evidence="9">
    <location>
        <begin position="203"/>
        <end position="244"/>
    </location>
</feature>
<feature type="domain" description="CAF1B/HIR1 beta-propeller" evidence="13">
    <location>
        <begin position="38"/>
        <end position="379"/>
    </location>
</feature>
<dbReference type="GO" id="GO:0006338">
    <property type="term" value="P:chromatin remodeling"/>
    <property type="evidence" value="ECO:0007669"/>
    <property type="project" value="InterPro"/>
</dbReference>
<feature type="domain" description="Protein HIRA-like C-terminal" evidence="12">
    <location>
        <begin position="691"/>
        <end position="780"/>
    </location>
</feature>
<evidence type="ECO:0000313" key="14">
    <source>
        <dbReference type="EMBL" id="VDN58022.1"/>
    </source>
</evidence>
<dbReference type="Proteomes" id="UP000274756">
    <property type="component" value="Unassembled WGS sequence"/>
</dbReference>
<dbReference type="Pfam" id="PF07569">
    <property type="entry name" value="Hira"/>
    <property type="match status" value="1"/>
</dbReference>
<dbReference type="InterPro" id="IPR012675">
    <property type="entry name" value="Beta-grasp_dom_sf"/>
</dbReference>
<dbReference type="InterPro" id="IPR015943">
    <property type="entry name" value="WD40/YVTN_repeat-like_dom_sf"/>
</dbReference>
<dbReference type="Gene3D" id="3.10.20.30">
    <property type="match status" value="1"/>
</dbReference>
<evidence type="ECO:0000313" key="15">
    <source>
        <dbReference type="Proteomes" id="UP000274756"/>
    </source>
</evidence>
<keyword evidence="7 10" id="KW-0804">Transcription</keyword>
<sequence length="987" mass="110959">MKISMKKLDAFPDAKLLRQNSGRLQVNNRFILTDPVWVHHEGGPIYSLDMHPSGKKLATCGQILEAGKGIIVIWNVEPVLNEVMAKDTKCVKCLAVIPQQRCINCVRWSTKGEWLACAGDERLLAIYEYGGRINSAGSIGSKAVVNFERYREKFRLYGHDLDVFHLEWSKDGRFLASCGMCARVIIWDAQRLPKKIMTLDASRGGHTQNVKGLSWDPIGKFLATQSSDKSIKIWATDSWQCVKTISEPFVESCNSTMFCRLDWSPDGAYLIAPCATNNAGPTAQLIRRKDWDMSLDLVGHRKAVTVVRACPRMIEYTDHKGKLLHVCCFAMGSRDKTLSVWLIPNVSRPLVVLQRLFKHSILDLNDFHLTISSMDGSIKSILLNAREVGRLLSSKEMGDMCERLYSRRPLQYCDSSLNCSSTVTNGSKFVDDLANLNREKMVTVSDKFEKVLSEEQKKSDAISQKNNEDGKQKQDVEQTKNISASSVPVVQAESRTKSNKRRIQPLFVASLSLQENEPPSKKAKEQSREMAVTTFSPKNQLRKKDSYDPFINQAKDEAVQVEVSTFKEAIPAMVDKPILRMAPLPDTVKVCDGQNQFIKLPIPPHKPQHTVVLETNLTHPVDKIDVFNDVEISLSIFATKLTGSVQNVIHWNCYINSSVCSLAANNYWTVVGCYDRCMFIYCSQSGLLYMNLMVDSIPSYLYVADSFLSVCSSYAFVYVWDLGKKKSILSRRSLNDLFEKDADIVLNLLGDSGSPIIGLSSGKTFLYSLRMDCWFTVAEYIHYSAPIGIMGEIRGSVMQTVLEERLNSAFSLHLPREFRHTINIYIRNLVQTVKKNPSSHFIASKRISGNAIKLKDIFTLLSREKVICGLKSDVLIRELLPTLQANPCCAAISEELKTREENDSVKTTLLLFGSARELAKFSEKEILVPATTNKCELMQFIFDEVKEISCLKDCCLLALNQEYVCNDETIQIQPHSEIAIIPPLSGG</sequence>
<evidence type="ECO:0000256" key="2">
    <source>
        <dbReference type="ARBA" id="ARBA00007306"/>
    </source>
</evidence>
<evidence type="ECO:0000256" key="7">
    <source>
        <dbReference type="ARBA" id="ARBA00023163"/>
    </source>
</evidence>
<comment type="similarity">
    <text evidence="2 10">Belongs to the WD repeat HIR1 family.</text>
</comment>
<evidence type="ECO:0000259" key="12">
    <source>
        <dbReference type="Pfam" id="PF07569"/>
    </source>
</evidence>
<keyword evidence="3 9" id="KW-0853">WD repeat</keyword>
<dbReference type="STRING" id="318479.A0A3P7SVI0"/>
<dbReference type="PANTHER" id="PTHR13831:SF0">
    <property type="entry name" value="PROTEIN HIRA"/>
    <property type="match status" value="1"/>
</dbReference>
<dbReference type="InterPro" id="IPR036322">
    <property type="entry name" value="WD40_repeat_dom_sf"/>
</dbReference>
<dbReference type="GO" id="GO:0031491">
    <property type="term" value="F:nucleosome binding"/>
    <property type="evidence" value="ECO:0007669"/>
    <property type="project" value="TreeGrafter"/>
</dbReference>
<evidence type="ECO:0000256" key="6">
    <source>
        <dbReference type="ARBA" id="ARBA00023015"/>
    </source>
</evidence>
<accession>A0A3P7SVI0</accession>
<dbReference type="InterPro" id="IPR016155">
    <property type="entry name" value="Mopterin_synth/thiamin_S_b"/>
</dbReference>
<dbReference type="PANTHER" id="PTHR13831">
    <property type="entry name" value="MEMBER OF THE HIR1 FAMILY OF WD-REPEAT PROTEINS"/>
    <property type="match status" value="1"/>
</dbReference>
<dbReference type="InterPro" id="IPR003749">
    <property type="entry name" value="ThiS/MoaD-like"/>
</dbReference>
<organism evidence="14 15">
    <name type="scientific">Dracunculus medinensis</name>
    <name type="common">Guinea worm</name>
    <dbReference type="NCBI Taxonomy" id="318479"/>
    <lineage>
        <taxon>Eukaryota</taxon>
        <taxon>Metazoa</taxon>
        <taxon>Ecdysozoa</taxon>
        <taxon>Nematoda</taxon>
        <taxon>Chromadorea</taxon>
        <taxon>Rhabditida</taxon>
        <taxon>Spirurina</taxon>
        <taxon>Dracunculoidea</taxon>
        <taxon>Dracunculidae</taxon>
        <taxon>Dracunculus</taxon>
    </lineage>
</organism>
<dbReference type="Pfam" id="PF02597">
    <property type="entry name" value="ThiS"/>
    <property type="match status" value="1"/>
</dbReference>
<dbReference type="GO" id="GO:0006351">
    <property type="term" value="P:DNA-templated transcription"/>
    <property type="evidence" value="ECO:0007669"/>
    <property type="project" value="InterPro"/>
</dbReference>
<keyword evidence="6 10" id="KW-0805">Transcription regulation</keyword>
<keyword evidence="10" id="KW-0678">Repressor</keyword>
<feature type="compositionally biased region" description="Basic and acidic residues" evidence="11">
    <location>
        <begin position="455"/>
        <end position="478"/>
    </location>
</feature>
<feature type="region of interest" description="Disordered" evidence="11">
    <location>
        <begin position="511"/>
        <end position="533"/>
    </location>
</feature>
<comment type="function">
    <text evidence="10">Required for replication-independent chromatin assembly and for the periodic repression of histone gene transcription during the cell cycle.</text>
</comment>
<keyword evidence="5 10" id="KW-0156">Chromatin regulator</keyword>
<protein>
    <recommendedName>
        <fullName evidence="10">Protein HIRA</fullName>
    </recommendedName>
</protein>
<evidence type="ECO:0000256" key="3">
    <source>
        <dbReference type="ARBA" id="ARBA00022574"/>
    </source>
</evidence>
<dbReference type="SMART" id="SM00320">
    <property type="entry name" value="WD40"/>
    <property type="match status" value="5"/>
</dbReference>
<evidence type="ECO:0000256" key="1">
    <source>
        <dbReference type="ARBA" id="ARBA00004123"/>
    </source>
</evidence>